<gene>
    <name evidence="7" type="ORF">DL762_003167</name>
</gene>
<dbReference type="Pfam" id="PF00018">
    <property type="entry name" value="SH3_1"/>
    <property type="match status" value="1"/>
</dbReference>
<dbReference type="Proteomes" id="UP000294003">
    <property type="component" value="Unassembled WGS sequence"/>
</dbReference>
<dbReference type="SUPFAM" id="SSF50044">
    <property type="entry name" value="SH3-domain"/>
    <property type="match status" value="1"/>
</dbReference>
<dbReference type="InterPro" id="IPR001452">
    <property type="entry name" value="SH3_domain"/>
</dbReference>
<dbReference type="SUPFAM" id="SSF103657">
    <property type="entry name" value="BAR/IMD domain-like"/>
    <property type="match status" value="1"/>
</dbReference>
<evidence type="ECO:0000313" key="8">
    <source>
        <dbReference type="Proteomes" id="UP000294003"/>
    </source>
</evidence>
<keyword evidence="1 2" id="KW-0728">SH3 domain</keyword>
<feature type="domain" description="SH3" evidence="5">
    <location>
        <begin position="443"/>
        <end position="502"/>
    </location>
</feature>
<dbReference type="EMBL" id="QJNS01000071">
    <property type="protein sequence ID" value="RYO89554.1"/>
    <property type="molecule type" value="Genomic_DNA"/>
</dbReference>
<dbReference type="InterPro" id="IPR027267">
    <property type="entry name" value="AH/BAR_dom_sf"/>
</dbReference>
<dbReference type="Gene3D" id="2.30.30.40">
    <property type="entry name" value="SH3 Domains"/>
    <property type="match status" value="1"/>
</dbReference>
<evidence type="ECO:0008006" key="9">
    <source>
        <dbReference type="Google" id="ProtNLM"/>
    </source>
</evidence>
<dbReference type="PROSITE" id="PS51021">
    <property type="entry name" value="BAR"/>
    <property type="match status" value="1"/>
</dbReference>
<evidence type="ECO:0000256" key="1">
    <source>
        <dbReference type="ARBA" id="ARBA00022443"/>
    </source>
</evidence>
<feature type="compositionally biased region" description="Low complexity" evidence="4">
    <location>
        <begin position="321"/>
        <end position="341"/>
    </location>
</feature>
<proteinExistence type="predicted"/>
<dbReference type="PANTHER" id="PTHR47174">
    <property type="entry name" value="BRIDGING INTEGRATOR 3"/>
    <property type="match status" value="1"/>
</dbReference>
<comment type="caution">
    <text evidence="7">The sequence shown here is derived from an EMBL/GenBank/DDBJ whole genome shotgun (WGS) entry which is preliminary data.</text>
</comment>
<name>A0ABY0HFU7_9PEZI</name>
<dbReference type="Gene3D" id="1.20.1270.60">
    <property type="entry name" value="Arfaptin homology (AH) domain/BAR domain"/>
    <property type="match status" value="1"/>
</dbReference>
<protein>
    <recommendedName>
        <fullName evidence="9">SH3 domain-containing protein</fullName>
    </recommendedName>
</protein>
<dbReference type="InterPro" id="IPR036028">
    <property type="entry name" value="SH3-like_dom_sf"/>
</dbReference>
<dbReference type="PROSITE" id="PS50002">
    <property type="entry name" value="SH3"/>
    <property type="match status" value="1"/>
</dbReference>
<evidence type="ECO:0000256" key="4">
    <source>
        <dbReference type="SAM" id="MobiDB-lite"/>
    </source>
</evidence>
<accession>A0ABY0HFU7</accession>
<evidence type="ECO:0000259" key="5">
    <source>
        <dbReference type="PROSITE" id="PS50002"/>
    </source>
</evidence>
<evidence type="ECO:0000259" key="6">
    <source>
        <dbReference type="PROSITE" id="PS51021"/>
    </source>
</evidence>
<dbReference type="InterPro" id="IPR004148">
    <property type="entry name" value="BAR_dom"/>
</dbReference>
<dbReference type="SMART" id="SM00326">
    <property type="entry name" value="SH3"/>
    <property type="match status" value="1"/>
</dbReference>
<dbReference type="Pfam" id="PF03114">
    <property type="entry name" value="BAR"/>
    <property type="match status" value="1"/>
</dbReference>
<sequence>MQSMQRQFGKLLHKSPGDNAKVAMLLNDYEDADRVLAKILEQTKSWRDSWVSLVHTQLGLVTEYEGLWDPIVGASDGHGKLAAPTPELQLQRTFKLREAYAELRTDLLEEIALIDSRIIDPATDVRACITPMRKIIKKRENKRLDYEQAQDKANKLQRKIGRSPKDDKALAKAEDDMGRAQEEFTAADDHLRETLPPLVAATFSIIPPLLSSLVLIQNRLLGLYYTALHTYCEEFEFPTPPPPMEDVIEAFTTQFEPARTETESIPCVATGKAVRQSLKLPGDSANSRPPSVVENGPRRSASALAVGGGTATIPPRPNRIPSAPVPSASPAAQARPSISSSYSTSKDHLAATDFTTASRLARTSPSLSPNATRSRTDPPADYFARRTSTSTTASTLSLSATNAAGVATPLSNVTNSGSAAASIIAKKKPPPPPPPKRGVGVRQPDEFVVAQYAFTGQGAGDLSFREGDRIRIVKKTATDQDWWVGELDGVQGSFPANYCRAA</sequence>
<organism evidence="7 8">
    <name type="scientific">Monosporascus cannonballus</name>
    <dbReference type="NCBI Taxonomy" id="155416"/>
    <lineage>
        <taxon>Eukaryota</taxon>
        <taxon>Fungi</taxon>
        <taxon>Dikarya</taxon>
        <taxon>Ascomycota</taxon>
        <taxon>Pezizomycotina</taxon>
        <taxon>Sordariomycetes</taxon>
        <taxon>Xylariomycetidae</taxon>
        <taxon>Xylariales</taxon>
        <taxon>Xylariales incertae sedis</taxon>
        <taxon>Monosporascus</taxon>
    </lineage>
</organism>
<feature type="compositionally biased region" description="Polar residues" evidence="4">
    <location>
        <begin position="353"/>
        <end position="373"/>
    </location>
</feature>
<keyword evidence="8" id="KW-1185">Reference proteome</keyword>
<evidence type="ECO:0000256" key="3">
    <source>
        <dbReference type="SAM" id="Coils"/>
    </source>
</evidence>
<dbReference type="InterPro" id="IPR046982">
    <property type="entry name" value="BIN3/RVS161-like"/>
</dbReference>
<feature type="region of interest" description="Disordered" evidence="4">
    <location>
        <begin position="278"/>
        <end position="391"/>
    </location>
</feature>
<feature type="domain" description="BAR" evidence="6">
    <location>
        <begin position="7"/>
        <end position="264"/>
    </location>
</feature>
<dbReference type="PRINTS" id="PR00452">
    <property type="entry name" value="SH3DOMAIN"/>
</dbReference>
<reference evidence="7 8" key="1">
    <citation type="submission" date="2018-06" db="EMBL/GenBank/DDBJ databases">
        <title>Complete Genomes of Monosporascus.</title>
        <authorList>
            <person name="Robinson A.J."/>
            <person name="Natvig D.O."/>
        </authorList>
    </citation>
    <scope>NUCLEOTIDE SEQUENCE [LARGE SCALE GENOMIC DNA]</scope>
    <source>
        <strain evidence="7 8">CBS 609.92</strain>
    </source>
</reference>
<evidence type="ECO:0000256" key="2">
    <source>
        <dbReference type="PROSITE-ProRule" id="PRU00192"/>
    </source>
</evidence>
<keyword evidence="3" id="KW-0175">Coiled coil</keyword>
<evidence type="ECO:0000313" key="7">
    <source>
        <dbReference type="EMBL" id="RYO89554.1"/>
    </source>
</evidence>
<dbReference type="CDD" id="cd07599">
    <property type="entry name" value="BAR_Rvs167p"/>
    <property type="match status" value="1"/>
</dbReference>
<feature type="coiled-coil region" evidence="3">
    <location>
        <begin position="132"/>
        <end position="159"/>
    </location>
</feature>
<dbReference type="PANTHER" id="PTHR47174:SF2">
    <property type="entry name" value="SH3 DOMAIN SIGNALLING PROTEIN (AFU_ORTHOLOGUE AFUA_5G07670)"/>
    <property type="match status" value="1"/>
</dbReference>